<accession>W7DYL2</accession>
<sequence>MKKYFVTVDGNGFINHWTTVYHDGCIEVQAPEDLFTQIGYVKVIDGVAILDKEQLEKERENMQNTPPSDVERLQQENADLLLMTAELEVTMADAQKREAALILALAEGGAL</sequence>
<evidence type="ECO:0000313" key="2">
    <source>
        <dbReference type="Proteomes" id="UP000019241"/>
    </source>
</evidence>
<proteinExistence type="predicted"/>
<name>W7DYL2_9LIST</name>
<evidence type="ECO:0000313" key="1">
    <source>
        <dbReference type="EMBL" id="EUJ56618.1"/>
    </source>
</evidence>
<dbReference type="Proteomes" id="UP000019241">
    <property type="component" value="Unassembled WGS sequence"/>
</dbReference>
<reference evidence="1 2" key="1">
    <citation type="submission" date="2012-12" db="EMBL/GenBank/DDBJ databases">
        <title>Novel taxa of Listeriaceae from agricultural environments in the United States.</title>
        <authorList>
            <person name="den Bakker H.C."/>
            <person name="Allred A."/>
            <person name="Warchocki S."/>
            <person name="Wright E.M."/>
            <person name="Burrell A."/>
            <person name="Nightingale K.K."/>
            <person name="Kephart D."/>
            <person name="Wiedmann M."/>
        </authorList>
    </citation>
    <scope>NUCLEOTIDE SEQUENCE [LARGE SCALE GENOMIC DNA]</scope>
    <source>
        <strain evidence="1 2">FSL S10-1203</strain>
    </source>
</reference>
<comment type="caution">
    <text evidence="1">The sequence shown here is derived from an EMBL/GenBank/DDBJ whole genome shotgun (WGS) entry which is preliminary data.</text>
</comment>
<dbReference type="RefSeq" id="WP_036063458.1">
    <property type="nucleotide sequence ID" value="NZ_AODM01000030.1"/>
</dbReference>
<dbReference type="AlphaFoldDB" id="W7DYL2"/>
<protein>
    <submittedName>
        <fullName evidence="1">Uncharacterized protein</fullName>
    </submittedName>
</protein>
<dbReference type="PATRIC" id="fig|1265822.4.peg.1795"/>
<dbReference type="EMBL" id="AODM01000030">
    <property type="protein sequence ID" value="EUJ56618.1"/>
    <property type="molecule type" value="Genomic_DNA"/>
</dbReference>
<organism evidence="1 2">
    <name type="scientific">Listeria fleischmannii FSL S10-1203</name>
    <dbReference type="NCBI Taxonomy" id="1265822"/>
    <lineage>
        <taxon>Bacteria</taxon>
        <taxon>Bacillati</taxon>
        <taxon>Bacillota</taxon>
        <taxon>Bacilli</taxon>
        <taxon>Bacillales</taxon>
        <taxon>Listeriaceae</taxon>
        <taxon>Listeria</taxon>
    </lineage>
</organism>
<gene>
    <name evidence="1" type="ORF">MCOL2_08831</name>
</gene>